<keyword evidence="7" id="KW-0406">Ion transport</keyword>
<feature type="transmembrane region" description="Helical" evidence="9">
    <location>
        <begin position="223"/>
        <end position="246"/>
    </location>
</feature>
<evidence type="ECO:0000256" key="3">
    <source>
        <dbReference type="ARBA" id="ARBA00022448"/>
    </source>
</evidence>
<feature type="domain" description="Cation efflux protein transmembrane" evidence="10">
    <location>
        <begin position="153"/>
        <end position="362"/>
    </location>
</feature>
<dbReference type="Gene3D" id="1.20.1510.10">
    <property type="entry name" value="Cation efflux protein transmembrane domain"/>
    <property type="match status" value="1"/>
</dbReference>
<keyword evidence="8 9" id="KW-0472">Membrane</keyword>
<dbReference type="GO" id="GO:0005385">
    <property type="term" value="F:zinc ion transmembrane transporter activity"/>
    <property type="evidence" value="ECO:0007669"/>
    <property type="project" value="TreeGrafter"/>
</dbReference>
<dbReference type="AlphaFoldDB" id="A0A8S1C5M2"/>
<evidence type="ECO:0000313" key="12">
    <source>
        <dbReference type="EMBL" id="CAB3364563.1"/>
    </source>
</evidence>
<comment type="subcellular location">
    <subcellularLocation>
        <location evidence="1">Membrane</location>
        <topology evidence="1">Multi-pass membrane protein</topology>
    </subcellularLocation>
</comment>
<evidence type="ECO:0000256" key="5">
    <source>
        <dbReference type="ARBA" id="ARBA00022906"/>
    </source>
</evidence>
<evidence type="ECO:0000259" key="11">
    <source>
        <dbReference type="Pfam" id="PF16916"/>
    </source>
</evidence>
<sequence>MIYIKWIKVQNICAGTISILKLDNLHNSTEHDNDHHVTANRLPQDLAARMLIENSEQPLLGAEEEEDDELPTFCVRCRSLSGSLGEPWRTECNGHHPPSMSTPQLVINADEPDVPLLSNVEGYNHTTLLPSLEDYHCHFSSQKEASSSAWKPLLAATLMCLIFMIAEVIGGYLAGSLAVMTDAAHLMSDFVGFLVSLFAIWVSKWPANKKLQFGYHRAEILGALSSILIIWVLTGVFVYLAILRVIHQDFTIEPDTMMIVAALGVVVNIFMGLALHGACFSSHGHSHGHHSHDDSNRNINIRAAVIHVVGDLVQSVGVFISSIVIKYYPEAKIADPICTFVFSLLVLCTTGPVMRDAMRVLMEGAPRHLDYSSVLNALQGIEGVRMAHSLQLWSLSLSQTAVTVHLAVDSSVDRDHVLNIANKLLRRKFNISMSTVQIERFQPDLMNNCAQCQPFAI</sequence>
<dbReference type="PANTHER" id="PTHR11562">
    <property type="entry name" value="CATION EFFLUX PROTEIN/ ZINC TRANSPORTER"/>
    <property type="match status" value="1"/>
</dbReference>
<dbReference type="GO" id="GO:0005886">
    <property type="term" value="C:plasma membrane"/>
    <property type="evidence" value="ECO:0007669"/>
    <property type="project" value="TreeGrafter"/>
</dbReference>
<evidence type="ECO:0008006" key="14">
    <source>
        <dbReference type="Google" id="ProtNLM"/>
    </source>
</evidence>
<dbReference type="FunFam" id="1.20.1510.10:FF:000027">
    <property type="entry name" value="Zinc transporter ttm-1"/>
    <property type="match status" value="1"/>
</dbReference>
<feature type="transmembrane region" description="Helical" evidence="9">
    <location>
        <begin position="301"/>
        <end position="327"/>
    </location>
</feature>
<dbReference type="Pfam" id="PF16916">
    <property type="entry name" value="ZT_dimer"/>
    <property type="match status" value="1"/>
</dbReference>
<proteinExistence type="inferred from homology"/>
<keyword evidence="13" id="KW-1185">Reference proteome</keyword>
<evidence type="ECO:0000256" key="7">
    <source>
        <dbReference type="ARBA" id="ARBA00023065"/>
    </source>
</evidence>
<comment type="similarity">
    <text evidence="2">Belongs to the cation diffusion facilitator (CDF) transporter (TC 2.A.4) family. SLC30A subfamily.</text>
</comment>
<dbReference type="InterPro" id="IPR050681">
    <property type="entry name" value="CDF/SLC30A"/>
</dbReference>
<dbReference type="NCBIfam" id="TIGR01297">
    <property type="entry name" value="CDF"/>
    <property type="match status" value="1"/>
</dbReference>
<dbReference type="GO" id="GO:0010043">
    <property type="term" value="P:response to zinc ion"/>
    <property type="evidence" value="ECO:0007669"/>
    <property type="project" value="TreeGrafter"/>
</dbReference>
<gene>
    <name evidence="12" type="ORF">CLODIP_2_CD09246</name>
</gene>
<keyword evidence="3" id="KW-0813">Transport</keyword>
<feature type="transmembrane region" description="Helical" evidence="9">
    <location>
        <begin position="333"/>
        <end position="354"/>
    </location>
</feature>
<accession>A0A8S1C5M2</accession>
<evidence type="ECO:0000256" key="8">
    <source>
        <dbReference type="ARBA" id="ARBA00023136"/>
    </source>
</evidence>
<feature type="transmembrane region" description="Helical" evidence="9">
    <location>
        <begin position="183"/>
        <end position="202"/>
    </location>
</feature>
<feature type="transmembrane region" description="Helical" evidence="9">
    <location>
        <begin position="258"/>
        <end position="280"/>
    </location>
</feature>
<keyword evidence="4 9" id="KW-0812">Transmembrane</keyword>
<evidence type="ECO:0000256" key="9">
    <source>
        <dbReference type="SAM" id="Phobius"/>
    </source>
</evidence>
<dbReference type="EMBL" id="CADEPI010000016">
    <property type="protein sequence ID" value="CAB3364563.1"/>
    <property type="molecule type" value="Genomic_DNA"/>
</dbReference>
<evidence type="ECO:0000256" key="4">
    <source>
        <dbReference type="ARBA" id="ARBA00022692"/>
    </source>
</evidence>
<keyword evidence="5" id="KW-0864">Zinc transport</keyword>
<comment type="caution">
    <text evidence="12">The sequence shown here is derived from an EMBL/GenBank/DDBJ whole genome shotgun (WGS) entry which is preliminary data.</text>
</comment>
<feature type="domain" description="Cation efflux protein cytoplasmic" evidence="11">
    <location>
        <begin position="366"/>
        <end position="440"/>
    </location>
</feature>
<dbReference type="Pfam" id="PF01545">
    <property type="entry name" value="Cation_efflux"/>
    <property type="match status" value="1"/>
</dbReference>
<dbReference type="PANTHER" id="PTHR11562:SF84">
    <property type="entry name" value="LD05335P"/>
    <property type="match status" value="1"/>
</dbReference>
<reference evidence="12 13" key="1">
    <citation type="submission" date="2020-04" db="EMBL/GenBank/DDBJ databases">
        <authorList>
            <person name="Alioto T."/>
            <person name="Alioto T."/>
            <person name="Gomez Garrido J."/>
        </authorList>
    </citation>
    <scope>NUCLEOTIDE SEQUENCE [LARGE SCALE GENOMIC DNA]</scope>
</reference>
<dbReference type="InterPro" id="IPR027470">
    <property type="entry name" value="Cation_efflux_CTD"/>
</dbReference>
<organism evidence="12 13">
    <name type="scientific">Cloeon dipterum</name>
    <dbReference type="NCBI Taxonomy" id="197152"/>
    <lineage>
        <taxon>Eukaryota</taxon>
        <taxon>Metazoa</taxon>
        <taxon>Ecdysozoa</taxon>
        <taxon>Arthropoda</taxon>
        <taxon>Hexapoda</taxon>
        <taxon>Insecta</taxon>
        <taxon>Pterygota</taxon>
        <taxon>Palaeoptera</taxon>
        <taxon>Ephemeroptera</taxon>
        <taxon>Pisciforma</taxon>
        <taxon>Baetidae</taxon>
        <taxon>Cloeon</taxon>
    </lineage>
</organism>
<evidence type="ECO:0000313" key="13">
    <source>
        <dbReference type="Proteomes" id="UP000494165"/>
    </source>
</evidence>
<keyword evidence="6 9" id="KW-1133">Transmembrane helix</keyword>
<keyword evidence="5" id="KW-0862">Zinc</keyword>
<dbReference type="InterPro" id="IPR002524">
    <property type="entry name" value="Cation_efflux"/>
</dbReference>
<dbReference type="Proteomes" id="UP000494165">
    <property type="component" value="Unassembled WGS sequence"/>
</dbReference>
<name>A0A8S1C5M2_9INSE</name>
<dbReference type="SUPFAM" id="SSF161111">
    <property type="entry name" value="Cation efflux protein transmembrane domain-like"/>
    <property type="match status" value="1"/>
</dbReference>
<evidence type="ECO:0000256" key="2">
    <source>
        <dbReference type="ARBA" id="ARBA00008873"/>
    </source>
</evidence>
<dbReference type="InterPro" id="IPR027469">
    <property type="entry name" value="Cation_efflux_TMD_sf"/>
</dbReference>
<evidence type="ECO:0000256" key="1">
    <source>
        <dbReference type="ARBA" id="ARBA00004141"/>
    </source>
</evidence>
<protein>
    <recommendedName>
        <fullName evidence="14">Zinc transporter 2</fullName>
    </recommendedName>
</protein>
<dbReference type="OrthoDB" id="9944568at2759"/>
<evidence type="ECO:0000256" key="6">
    <source>
        <dbReference type="ARBA" id="ARBA00022989"/>
    </source>
</evidence>
<dbReference type="InterPro" id="IPR058533">
    <property type="entry name" value="Cation_efflux_TM"/>
</dbReference>
<evidence type="ECO:0000259" key="10">
    <source>
        <dbReference type="Pfam" id="PF01545"/>
    </source>
</evidence>
<feature type="transmembrane region" description="Helical" evidence="9">
    <location>
        <begin position="153"/>
        <end position="177"/>
    </location>
</feature>